<dbReference type="EMBL" id="UHEF01000001">
    <property type="protein sequence ID" value="SUM88349.1"/>
    <property type="molecule type" value="Genomic_DNA"/>
</dbReference>
<dbReference type="Proteomes" id="UP000264146">
    <property type="component" value="Chromosome"/>
</dbReference>
<protein>
    <submittedName>
        <fullName evidence="2">Uncharacterized protein</fullName>
    </submittedName>
</protein>
<proteinExistence type="predicted"/>
<organism evidence="2">
    <name type="scientific">Staphylococcus schleiferi</name>
    <dbReference type="NCBI Taxonomy" id="1295"/>
    <lineage>
        <taxon>Bacteria</taxon>
        <taxon>Bacillati</taxon>
        <taxon>Bacillota</taxon>
        <taxon>Bacilli</taxon>
        <taxon>Bacillales</taxon>
        <taxon>Staphylococcaceae</taxon>
        <taxon>Staphylococcus</taxon>
    </lineage>
</organism>
<dbReference type="EMBL" id="LR962863">
    <property type="protein sequence ID" value="CAD7359435.1"/>
    <property type="molecule type" value="Genomic_DNA"/>
</dbReference>
<evidence type="ECO:0000313" key="1">
    <source>
        <dbReference type="EMBL" id="CAD7359435.1"/>
    </source>
</evidence>
<reference evidence="1 3" key="2">
    <citation type="submission" date="2020-11" db="EMBL/GenBank/DDBJ databases">
        <authorList>
            <consortium name="Pathogen Informatics"/>
        </authorList>
    </citation>
    <scope>NUCLEOTIDE SEQUENCE [LARGE SCALE GENOMIC DNA]</scope>
    <source>
        <strain evidence="1 3">NCTC12218</strain>
    </source>
</reference>
<sequence length="45" mass="5022">MKIIVKCVISLLFLLMMPLFLALAQEPIDTNLQKPPLTVSHNLSS</sequence>
<name>A0A7Z7QPC4_STASC</name>
<evidence type="ECO:0000313" key="2">
    <source>
        <dbReference type="EMBL" id="SUM88349.1"/>
    </source>
</evidence>
<evidence type="ECO:0000313" key="3">
    <source>
        <dbReference type="Proteomes" id="UP000264146"/>
    </source>
</evidence>
<accession>A0A7Z7QPC4</accession>
<dbReference type="AlphaFoldDB" id="A0A7Z7QPC4"/>
<gene>
    <name evidence="2" type="ORF">NCTC12218_01082</name>
</gene>
<reference evidence="2" key="1">
    <citation type="submission" date="2018-06" db="EMBL/GenBank/DDBJ databases">
        <authorList>
            <consortium name="Pathogen Informatics"/>
            <person name="Doyle S."/>
        </authorList>
    </citation>
    <scope>NUCLEOTIDE SEQUENCE [LARGE SCALE GENOMIC DNA]</scope>
    <source>
        <strain evidence="2">NCTC12218</strain>
    </source>
</reference>